<dbReference type="InterPro" id="IPR050683">
    <property type="entry name" value="Bact_Polysacc_Export_ATP-bd"/>
</dbReference>
<evidence type="ECO:0000259" key="2">
    <source>
        <dbReference type="Pfam" id="PF22096"/>
    </source>
</evidence>
<dbReference type="RefSeq" id="WP_344700673.1">
    <property type="nucleotide sequence ID" value="NZ_BAABCK010000002.1"/>
</dbReference>
<evidence type="ECO:0000313" key="3">
    <source>
        <dbReference type="EMBL" id="GAA3714089.1"/>
    </source>
</evidence>
<name>A0ABP7E691_9STAP</name>
<dbReference type="InterPro" id="IPR053990">
    <property type="entry name" value="TagH_C"/>
</dbReference>
<keyword evidence="4" id="KW-1185">Reference proteome</keyword>
<proteinExistence type="predicted"/>
<dbReference type="PANTHER" id="PTHR46743:SF2">
    <property type="entry name" value="TEICHOIC ACIDS EXPORT ATP-BINDING PROTEIN TAGH"/>
    <property type="match status" value="1"/>
</dbReference>
<dbReference type="EMBL" id="BAABCK010000002">
    <property type="protein sequence ID" value="GAA3714089.1"/>
    <property type="molecule type" value="Genomic_DNA"/>
</dbReference>
<feature type="transmembrane region" description="Helical" evidence="1">
    <location>
        <begin position="282"/>
        <end position="301"/>
    </location>
</feature>
<feature type="domain" description="Teichoic acid transporter subunit TagH C-terminal" evidence="2">
    <location>
        <begin position="392"/>
        <end position="495"/>
    </location>
</feature>
<keyword evidence="1" id="KW-0812">Transmembrane</keyword>
<dbReference type="InterPro" id="IPR027417">
    <property type="entry name" value="P-loop_NTPase"/>
</dbReference>
<evidence type="ECO:0000256" key="1">
    <source>
        <dbReference type="SAM" id="Phobius"/>
    </source>
</evidence>
<evidence type="ECO:0000313" key="4">
    <source>
        <dbReference type="Proteomes" id="UP001500920"/>
    </source>
</evidence>
<keyword evidence="1" id="KW-0472">Membrane</keyword>
<reference evidence="4" key="1">
    <citation type="journal article" date="2019" name="Int. J. Syst. Evol. Microbiol.">
        <title>The Global Catalogue of Microorganisms (GCM) 10K type strain sequencing project: providing services to taxonomists for standard genome sequencing and annotation.</title>
        <authorList>
            <consortium name="The Broad Institute Genomics Platform"/>
            <consortium name="The Broad Institute Genome Sequencing Center for Infectious Disease"/>
            <person name="Wu L."/>
            <person name="Ma J."/>
        </authorList>
    </citation>
    <scope>NUCLEOTIDE SEQUENCE [LARGE SCALE GENOMIC DNA]</scope>
    <source>
        <strain evidence="4">JCM 16981</strain>
    </source>
</reference>
<keyword evidence="1" id="KW-1133">Transmembrane helix</keyword>
<protein>
    <recommendedName>
        <fullName evidence="2">Teichoic acid transporter subunit TagH C-terminal domain-containing protein</fullName>
    </recommendedName>
</protein>
<dbReference type="SUPFAM" id="SSF52540">
    <property type="entry name" value="P-loop containing nucleoside triphosphate hydrolases"/>
    <property type="match status" value="1"/>
</dbReference>
<dbReference type="PANTHER" id="PTHR46743">
    <property type="entry name" value="TEICHOIC ACIDS EXPORT ATP-BINDING PROTEIN TAGH"/>
    <property type="match status" value="1"/>
</dbReference>
<gene>
    <name evidence="3" type="ORF">GCM10022378_01120</name>
</gene>
<dbReference type="Pfam" id="PF22096">
    <property type="entry name" value="TagH_C"/>
    <property type="match status" value="1"/>
</dbReference>
<sequence>MENIILFRALELTYAKEASKFIDRMLGRSEGLILKDVTFHLYKGEVLGILSDYRTLHYLKEVVNGTLDLKEGKVKTASSMLSLDVLDHVDNPHPLEIFTRELLEEFMGVEEVQKAQERLLELPLFRKHQYNTVNNLTRRELALVLLEISKQANTDIVVYCNMYHHLHKQDKEVFKETINALESAEKGVLLLESDIEPIQTLANYFLWLSYGQIRYDGSVREGVLEYNAYEKKKSQIKNMDEEAQFDIEWKRNIEDYGRYEHGLKRMSRNQSGLIDQFNVQKIIISVVLLFVMFMSSIIIFMDISFTDSRSATEEPAALPEAEESERFAYGINTDPDLELEGESIPYMYLLEISSDSEGDYRIVEDGLDVEVDASSILYFNPASLYPETTLVELLPYTADTFGGSYLFYKKFLNGGVSLLNDEVDTITEQTDRYARLGVPITYHIKDDVVLSVSFPAENIEKMYKEFGITEEDAIFHLPEGYMILDASNETWLYINR</sequence>
<comment type="caution">
    <text evidence="3">The sequence shown here is derived from an EMBL/GenBank/DDBJ whole genome shotgun (WGS) entry which is preliminary data.</text>
</comment>
<dbReference type="Proteomes" id="UP001500920">
    <property type="component" value="Unassembled WGS sequence"/>
</dbReference>
<accession>A0ABP7E691</accession>
<organism evidence="3 4">
    <name type="scientific">Salinicoccus jeotgali</name>
    <dbReference type="NCBI Taxonomy" id="381634"/>
    <lineage>
        <taxon>Bacteria</taxon>
        <taxon>Bacillati</taxon>
        <taxon>Bacillota</taxon>
        <taxon>Bacilli</taxon>
        <taxon>Bacillales</taxon>
        <taxon>Staphylococcaceae</taxon>
        <taxon>Salinicoccus</taxon>
    </lineage>
</organism>